<accession>A0A0E4GXK7</accession>
<proteinExistence type="predicted"/>
<reference evidence="3 4" key="1">
    <citation type="submission" date="2015-03" db="EMBL/GenBank/DDBJ databases">
        <authorList>
            <person name="Urmite Genomes"/>
        </authorList>
    </citation>
    <scope>NUCLEOTIDE SEQUENCE [LARGE SCALE GENOMIC DNA]</scope>
    <source>
        <strain evidence="3 4">CSUR P1491</strain>
    </source>
</reference>
<dbReference type="SUPFAM" id="SSF53474">
    <property type="entry name" value="alpha/beta-Hydrolases"/>
    <property type="match status" value="1"/>
</dbReference>
<evidence type="ECO:0000256" key="1">
    <source>
        <dbReference type="ARBA" id="ARBA00022801"/>
    </source>
</evidence>
<protein>
    <submittedName>
        <fullName evidence="3">Lipase</fullName>
    </submittedName>
</protein>
<name>A0A0E4GXK7_MYCLN</name>
<dbReference type="PANTHER" id="PTHR48081:SF8">
    <property type="entry name" value="ALPHA_BETA HYDROLASE FOLD-3 DOMAIN-CONTAINING PROTEIN-RELATED"/>
    <property type="match status" value="1"/>
</dbReference>
<keyword evidence="1" id="KW-0378">Hydrolase</keyword>
<dbReference type="GO" id="GO:0016787">
    <property type="term" value="F:hydrolase activity"/>
    <property type="evidence" value="ECO:0007669"/>
    <property type="project" value="UniProtKB-KW"/>
</dbReference>
<feature type="domain" description="Alpha/beta hydrolase fold-3" evidence="2">
    <location>
        <begin position="87"/>
        <end position="296"/>
    </location>
</feature>
<dbReference type="InterPro" id="IPR029058">
    <property type="entry name" value="AB_hydrolase_fold"/>
</dbReference>
<dbReference type="InterPro" id="IPR013094">
    <property type="entry name" value="AB_hydrolase_3"/>
</dbReference>
<dbReference type="Proteomes" id="UP000199251">
    <property type="component" value="Unassembled WGS sequence"/>
</dbReference>
<dbReference type="Pfam" id="PF07859">
    <property type="entry name" value="Abhydrolase_3"/>
    <property type="match status" value="1"/>
</dbReference>
<evidence type="ECO:0000313" key="3">
    <source>
        <dbReference type="EMBL" id="CQD12408.1"/>
    </source>
</evidence>
<evidence type="ECO:0000313" key="4">
    <source>
        <dbReference type="Proteomes" id="UP000199251"/>
    </source>
</evidence>
<gene>
    <name evidence="3" type="primary">lipI</name>
    <name evidence="3" type="ORF">BN1232_02369</name>
</gene>
<dbReference type="STRING" id="141349.BN1232_02369"/>
<evidence type="ECO:0000259" key="2">
    <source>
        <dbReference type="Pfam" id="PF07859"/>
    </source>
</evidence>
<sequence length="320" mass="34042">MALQIDPEVLAAITAQPALLAASEPPPAGDVMGRRAITRQVFAELVPTLPGVAGVEVRRYTLDTDDGAALALSWFYGTQTPAPGSAVLYLHGGGMIVGLREFGGLYDLLAARYVAESNVPVLLVDYRVAPEYPHPVPVEDCYAALRWLAAHADELGVDPARVAVMGDSAGGGLGAAVCLIARDRGGPPIALQLLIYPMLDDRTKLPDPELAQTAIWSYEDNITGWQALLGEHSGSDAVNAYAAPTRATDLALLPAAYIDVGDLDIFRDEDVAYALRLARAGVPTEVHVHPGCPHVFDILAPNAAVSRRVFADRIRRLRGV</sequence>
<dbReference type="RefSeq" id="WP_244890068.1">
    <property type="nucleotide sequence ID" value="NZ_CTEE01000001.1"/>
</dbReference>
<dbReference type="AlphaFoldDB" id="A0A0E4GXK7"/>
<dbReference type="EMBL" id="CTEE01000001">
    <property type="protein sequence ID" value="CQD12408.1"/>
    <property type="molecule type" value="Genomic_DNA"/>
</dbReference>
<dbReference type="InterPro" id="IPR050300">
    <property type="entry name" value="GDXG_lipolytic_enzyme"/>
</dbReference>
<dbReference type="PANTHER" id="PTHR48081">
    <property type="entry name" value="AB HYDROLASE SUPERFAMILY PROTEIN C4A8.06C"/>
    <property type="match status" value="1"/>
</dbReference>
<dbReference type="Gene3D" id="3.40.50.1820">
    <property type="entry name" value="alpha/beta hydrolase"/>
    <property type="match status" value="1"/>
</dbReference>
<organism evidence="3 4">
    <name type="scientific">Mycobacterium lentiflavum</name>
    <dbReference type="NCBI Taxonomy" id="141349"/>
    <lineage>
        <taxon>Bacteria</taxon>
        <taxon>Bacillati</taxon>
        <taxon>Actinomycetota</taxon>
        <taxon>Actinomycetes</taxon>
        <taxon>Mycobacteriales</taxon>
        <taxon>Mycobacteriaceae</taxon>
        <taxon>Mycobacterium</taxon>
        <taxon>Mycobacterium simiae complex</taxon>
    </lineage>
</organism>